<dbReference type="EMBL" id="JAPQKH010000003">
    <property type="protein sequence ID" value="KAJ5106727.1"/>
    <property type="molecule type" value="Genomic_DNA"/>
</dbReference>
<dbReference type="Proteomes" id="UP001149165">
    <property type="component" value="Unassembled WGS sequence"/>
</dbReference>
<evidence type="ECO:0000313" key="3">
    <source>
        <dbReference type="Proteomes" id="UP001149165"/>
    </source>
</evidence>
<keyword evidence="3" id="KW-1185">Reference proteome</keyword>
<protein>
    <submittedName>
        <fullName evidence="2">Uncharacterized protein</fullName>
    </submittedName>
</protein>
<proteinExistence type="predicted"/>
<reference evidence="2" key="2">
    <citation type="journal article" date="2023" name="IMA Fungus">
        <title>Comparative genomic study of the Penicillium genus elucidates a diverse pangenome and 15 lateral gene transfer events.</title>
        <authorList>
            <person name="Petersen C."/>
            <person name="Sorensen T."/>
            <person name="Nielsen M.R."/>
            <person name="Sondergaard T.E."/>
            <person name="Sorensen J.L."/>
            <person name="Fitzpatrick D.A."/>
            <person name="Frisvad J.C."/>
            <person name="Nielsen K.L."/>
        </authorList>
    </citation>
    <scope>NUCLEOTIDE SEQUENCE</scope>
    <source>
        <strain evidence="2">IBT 30069</strain>
    </source>
</reference>
<keyword evidence="1" id="KW-1133">Transmembrane helix</keyword>
<reference evidence="2" key="1">
    <citation type="submission" date="2022-11" db="EMBL/GenBank/DDBJ databases">
        <authorList>
            <person name="Petersen C."/>
        </authorList>
    </citation>
    <scope>NUCLEOTIDE SEQUENCE</scope>
    <source>
        <strain evidence="2">IBT 30069</strain>
    </source>
</reference>
<keyword evidence="1" id="KW-0472">Membrane</keyword>
<name>A0A9W9KIQ0_9EURO</name>
<gene>
    <name evidence="2" type="ORF">N7456_003402</name>
</gene>
<dbReference type="AlphaFoldDB" id="A0A9W9KIQ0"/>
<accession>A0A9W9KIQ0</accession>
<dbReference type="OrthoDB" id="5399817at2759"/>
<organism evidence="2 3">
    <name type="scientific">Penicillium angulare</name>
    <dbReference type="NCBI Taxonomy" id="116970"/>
    <lineage>
        <taxon>Eukaryota</taxon>
        <taxon>Fungi</taxon>
        <taxon>Dikarya</taxon>
        <taxon>Ascomycota</taxon>
        <taxon>Pezizomycotina</taxon>
        <taxon>Eurotiomycetes</taxon>
        <taxon>Eurotiomycetidae</taxon>
        <taxon>Eurotiales</taxon>
        <taxon>Aspergillaceae</taxon>
        <taxon>Penicillium</taxon>
    </lineage>
</organism>
<evidence type="ECO:0000256" key="1">
    <source>
        <dbReference type="SAM" id="Phobius"/>
    </source>
</evidence>
<feature type="transmembrane region" description="Helical" evidence="1">
    <location>
        <begin position="80"/>
        <end position="97"/>
    </location>
</feature>
<keyword evidence="1" id="KW-0812">Transmembrane</keyword>
<evidence type="ECO:0000313" key="2">
    <source>
        <dbReference type="EMBL" id="KAJ5106727.1"/>
    </source>
</evidence>
<sequence length="121" mass="13418">MPSPTLLKPAGYGSLVFAIKHALSGKEFQYLREFQELPNLAYTCSTVGWYQGSAYMVLTGLLNLHWSQNSKSLEEPLNRAMAAIIVLIAWASSAWYFRRGVKGRGFLTAVAGVFQTYAALH</sequence>
<comment type="caution">
    <text evidence="2">The sequence shown here is derived from an EMBL/GenBank/DDBJ whole genome shotgun (WGS) entry which is preliminary data.</text>
</comment>